<dbReference type="SUPFAM" id="SSF143081">
    <property type="entry name" value="BB1717-like"/>
    <property type="match status" value="1"/>
</dbReference>
<organism evidence="9 10">
    <name type="scientific">Ancylobacter crimeensis</name>
    <dbReference type="NCBI Taxonomy" id="2579147"/>
    <lineage>
        <taxon>Bacteria</taxon>
        <taxon>Pseudomonadati</taxon>
        <taxon>Pseudomonadota</taxon>
        <taxon>Alphaproteobacteria</taxon>
        <taxon>Hyphomicrobiales</taxon>
        <taxon>Xanthobacteraceae</taxon>
        <taxon>Ancylobacter</taxon>
    </lineage>
</organism>
<evidence type="ECO:0000256" key="7">
    <source>
        <dbReference type="ARBA" id="ARBA00023239"/>
    </source>
</evidence>
<dbReference type="Pfam" id="PF02586">
    <property type="entry name" value="SRAP"/>
    <property type="match status" value="1"/>
</dbReference>
<keyword evidence="6" id="KW-0238">DNA-binding</keyword>
<evidence type="ECO:0000313" key="9">
    <source>
        <dbReference type="EMBL" id="MCK0196220.1"/>
    </source>
</evidence>
<evidence type="ECO:0000256" key="8">
    <source>
        <dbReference type="RuleBase" id="RU364100"/>
    </source>
</evidence>
<comment type="caution">
    <text evidence="9">The sequence shown here is derived from an EMBL/GenBank/DDBJ whole genome shotgun (WGS) entry which is preliminary data.</text>
</comment>
<keyword evidence="3" id="KW-0227">DNA damage</keyword>
<keyword evidence="5" id="KW-0190">Covalent protein-DNA linkage</keyword>
<dbReference type="EMBL" id="JALKCH010000003">
    <property type="protein sequence ID" value="MCK0196220.1"/>
    <property type="molecule type" value="Genomic_DNA"/>
</dbReference>
<keyword evidence="7" id="KW-0456">Lyase</keyword>
<keyword evidence="4 8" id="KW-0378">Hydrolase</keyword>
<dbReference type="Gene3D" id="3.90.1680.10">
    <property type="entry name" value="SOS response associated peptidase-like"/>
    <property type="match status" value="1"/>
</dbReference>
<dbReference type="PANTHER" id="PTHR13604:SF0">
    <property type="entry name" value="ABASIC SITE PROCESSING PROTEIN HMCES"/>
    <property type="match status" value="1"/>
</dbReference>
<evidence type="ECO:0000256" key="1">
    <source>
        <dbReference type="ARBA" id="ARBA00008136"/>
    </source>
</evidence>
<gene>
    <name evidence="9" type="ORF">MWN34_04770</name>
</gene>
<keyword evidence="2 8" id="KW-0645">Protease</keyword>
<evidence type="ECO:0000256" key="4">
    <source>
        <dbReference type="ARBA" id="ARBA00022801"/>
    </source>
</evidence>
<dbReference type="EC" id="3.4.-.-" evidence="8"/>
<reference evidence="9 10" key="1">
    <citation type="submission" date="2022-04" db="EMBL/GenBank/DDBJ databases">
        <authorList>
            <person name="Grouzdev D.S."/>
            <person name="Pantiukh K.S."/>
            <person name="Krutkina M.S."/>
        </authorList>
    </citation>
    <scope>NUCLEOTIDE SEQUENCE [LARGE SCALE GENOMIC DNA]</scope>
    <source>
        <strain evidence="9 10">6x-1</strain>
    </source>
</reference>
<proteinExistence type="inferred from homology"/>
<evidence type="ECO:0000256" key="6">
    <source>
        <dbReference type="ARBA" id="ARBA00023125"/>
    </source>
</evidence>
<dbReference type="Proteomes" id="UP001203284">
    <property type="component" value="Unassembled WGS sequence"/>
</dbReference>
<evidence type="ECO:0000313" key="10">
    <source>
        <dbReference type="Proteomes" id="UP001203284"/>
    </source>
</evidence>
<protein>
    <recommendedName>
        <fullName evidence="8">Abasic site processing protein</fullName>
        <ecNumber evidence="8">3.4.-.-</ecNumber>
    </recommendedName>
</protein>
<evidence type="ECO:0000256" key="5">
    <source>
        <dbReference type="ARBA" id="ARBA00023124"/>
    </source>
</evidence>
<comment type="similarity">
    <text evidence="1 8">Belongs to the SOS response-associated peptidase family.</text>
</comment>
<dbReference type="InterPro" id="IPR036590">
    <property type="entry name" value="SRAP-like"/>
</dbReference>
<evidence type="ECO:0000256" key="3">
    <source>
        <dbReference type="ARBA" id="ARBA00022763"/>
    </source>
</evidence>
<name>A0ABT0D8F1_9HYPH</name>
<evidence type="ECO:0000256" key="2">
    <source>
        <dbReference type="ARBA" id="ARBA00022670"/>
    </source>
</evidence>
<keyword evidence="10" id="KW-1185">Reference proteome</keyword>
<dbReference type="InterPro" id="IPR003738">
    <property type="entry name" value="SRAP"/>
</dbReference>
<accession>A0ABT0D8F1</accession>
<dbReference type="PANTHER" id="PTHR13604">
    <property type="entry name" value="DC12-RELATED"/>
    <property type="match status" value="1"/>
</dbReference>
<sequence length="236" mass="26054">MQITPADELARHYGIEGPLPNAPAQYNAPPSARLMVVRRDPRDGRRDLSPLRWGLVPHGAGDPKIGNRLTLARAESVATTPSFREAFARRRCLVPVDAFFEWKAETTPRQPYAVARRDRGPFGLAALWENWRDPASGNWMRTFAVLTHAARAPMAAIHHRMPVIVPADRQPLWLGEEAADVAALGALLAPAETDALELWKVHPRMNAARVDDAGILERWDEGTDAISARPADLFAG</sequence>